<protein>
    <submittedName>
        <fullName evidence="2">Uncharacterized protein</fullName>
    </submittedName>
</protein>
<dbReference type="EMBL" id="JANFLP010000008">
    <property type="protein sequence ID" value="MCQ1949958.1"/>
    <property type="molecule type" value="Genomic_DNA"/>
</dbReference>
<feature type="transmembrane region" description="Helical" evidence="1">
    <location>
        <begin position="24"/>
        <end position="43"/>
    </location>
</feature>
<evidence type="ECO:0000256" key="1">
    <source>
        <dbReference type="SAM" id="Phobius"/>
    </source>
</evidence>
<dbReference type="Proteomes" id="UP001206924">
    <property type="component" value="Unassembled WGS sequence"/>
</dbReference>
<organism evidence="2 3">
    <name type="scientific">Arthrobacter jinronghuae</name>
    <dbReference type="NCBI Taxonomy" id="2964609"/>
    <lineage>
        <taxon>Bacteria</taxon>
        <taxon>Bacillati</taxon>
        <taxon>Actinomycetota</taxon>
        <taxon>Actinomycetes</taxon>
        <taxon>Micrococcales</taxon>
        <taxon>Micrococcaceae</taxon>
        <taxon>Arthrobacter</taxon>
    </lineage>
</organism>
<comment type="caution">
    <text evidence="2">The sequence shown here is derived from an EMBL/GenBank/DDBJ whole genome shotgun (WGS) entry which is preliminary data.</text>
</comment>
<name>A0ABT1NQF0_9MICC</name>
<reference evidence="2 3" key="1">
    <citation type="submission" date="2022-07" db="EMBL/GenBank/DDBJ databases">
        <title>Novel species in genus Arthrobacter.</title>
        <authorList>
            <person name="Liu Y."/>
        </authorList>
    </citation>
    <scope>NUCLEOTIDE SEQUENCE [LARGE SCALE GENOMIC DNA]</scope>
    <source>
        <strain evidence="3">zg-Y859</strain>
    </source>
</reference>
<evidence type="ECO:0000313" key="3">
    <source>
        <dbReference type="Proteomes" id="UP001206924"/>
    </source>
</evidence>
<keyword evidence="1" id="KW-0812">Transmembrane</keyword>
<evidence type="ECO:0000313" key="2">
    <source>
        <dbReference type="EMBL" id="MCQ1949958.1"/>
    </source>
</evidence>
<dbReference type="RefSeq" id="WP_255865450.1">
    <property type="nucleotide sequence ID" value="NZ_CP104263.1"/>
</dbReference>
<feature type="transmembrane region" description="Helical" evidence="1">
    <location>
        <begin position="55"/>
        <end position="75"/>
    </location>
</feature>
<gene>
    <name evidence="2" type="ORF">NNX28_08470</name>
</gene>
<keyword evidence="1" id="KW-0472">Membrane</keyword>
<sequence>MSKAKEIPGVEAGETLVPKVPAPWLAIVLAIASIGGMIVASELMGDPKAEGYKDLLMLGIIILLAVYIASFAVIIKAGVAAKRKLSAAKGRIAEMLRQEHGYTVDHPKTLILTVQSKTTLNPYDIPATDTYGRPVNIRISPDETGTKVVASICEEHPDPSANTRYPRH</sequence>
<keyword evidence="1" id="KW-1133">Transmembrane helix</keyword>
<keyword evidence="3" id="KW-1185">Reference proteome</keyword>
<accession>A0ABT1NQF0</accession>
<proteinExistence type="predicted"/>